<organism evidence="3 4">
    <name type="scientific">Trypanosoma congolense (strain IL3000)</name>
    <dbReference type="NCBI Taxonomy" id="1068625"/>
    <lineage>
        <taxon>Eukaryota</taxon>
        <taxon>Discoba</taxon>
        <taxon>Euglenozoa</taxon>
        <taxon>Kinetoplastea</taxon>
        <taxon>Metakinetoplastina</taxon>
        <taxon>Trypanosomatida</taxon>
        <taxon>Trypanosomatidae</taxon>
        <taxon>Trypanosoma</taxon>
        <taxon>Nannomonas</taxon>
    </lineage>
</organism>
<proteinExistence type="predicted"/>
<reference evidence="4" key="1">
    <citation type="submission" date="2011-07" db="EMBL/GenBank/DDBJ databases">
        <title>Divergent evolution of antigenic variation in African trypanosomes.</title>
        <authorList>
            <person name="Jackson A.P."/>
            <person name="Berry A."/>
            <person name="Allison H.C."/>
            <person name="Burton P."/>
            <person name="Anderson J."/>
            <person name="Aslett M."/>
            <person name="Brown R."/>
            <person name="Corton N."/>
            <person name="Harris D."/>
            <person name="Hauser H."/>
            <person name="Gamble J."/>
            <person name="Gilderthorp R."/>
            <person name="McQuillan J."/>
            <person name="Quail M.A."/>
            <person name="Sanders M."/>
            <person name="Van Tonder A."/>
            <person name="Ginger M.L."/>
            <person name="Donelson J.E."/>
            <person name="Field M.C."/>
            <person name="Barry J.D."/>
            <person name="Berriman M."/>
            <person name="Hertz-Fowler C."/>
        </authorList>
    </citation>
    <scope>NUCLEOTIDE SEQUENCE [LARGE SCALE GENOMIC DNA]</scope>
    <source>
        <strain evidence="4">IL3000</strain>
    </source>
</reference>
<feature type="region of interest" description="Disordered" evidence="1">
    <location>
        <begin position="22"/>
        <end position="41"/>
    </location>
</feature>
<evidence type="ECO:0000256" key="1">
    <source>
        <dbReference type="SAM" id="MobiDB-lite"/>
    </source>
</evidence>
<dbReference type="Proteomes" id="UP000000702">
    <property type="component" value="Unassembled WGS sequence"/>
</dbReference>
<reference evidence="3 4" key="2">
    <citation type="journal article" date="2012" name="Proc. Natl. Acad. Sci. U.S.A.">
        <title>Antigenic diversity is generated by distinct evolutionary mechanisms in African trypanosome species.</title>
        <authorList>
            <person name="Jackson A.P."/>
            <person name="Berry A."/>
            <person name="Aslett M."/>
            <person name="Allison H.C."/>
            <person name="Burton P."/>
            <person name="Vavrova-Anderson J."/>
            <person name="Brown R."/>
            <person name="Browne H."/>
            <person name="Corton N."/>
            <person name="Hauser H."/>
            <person name="Gamble J."/>
            <person name="Gilderthorp R."/>
            <person name="Marcello L."/>
            <person name="McQuillan J."/>
            <person name="Otto T.D."/>
            <person name="Quail M.A."/>
            <person name="Sanders M.J."/>
            <person name="van Tonder A."/>
            <person name="Ginger M.L."/>
            <person name="Field M.C."/>
            <person name="Barry J.D."/>
            <person name="Hertz-Fowler C."/>
            <person name="Berriman M."/>
        </authorList>
    </citation>
    <scope>NUCLEOTIDE SEQUENCE [LARGE SCALE GENOMIC DNA]</scope>
    <source>
        <strain evidence="3 4">IL3000</strain>
    </source>
</reference>
<dbReference type="GO" id="GO:0007034">
    <property type="term" value="P:vacuolar transport"/>
    <property type="evidence" value="ECO:0007669"/>
    <property type="project" value="InterPro"/>
</dbReference>
<gene>
    <name evidence="3" type="ORF">TCIL3000_0_58040</name>
    <name evidence="2" type="ORF">TCIL3000_11_2840</name>
</gene>
<dbReference type="VEuPathDB" id="TriTrypDB:TcIL3000.11.2840"/>
<evidence type="ECO:0000313" key="4">
    <source>
        <dbReference type="Proteomes" id="UP000000702"/>
    </source>
</evidence>
<dbReference type="AlphaFoldDB" id="F9WDB6"/>
<accession>F9WDB6</accession>
<evidence type="ECO:0000313" key="2">
    <source>
        <dbReference type="EMBL" id="CCC94890.1"/>
    </source>
</evidence>
<feature type="compositionally biased region" description="Basic and acidic residues" evidence="1">
    <location>
        <begin position="30"/>
        <end position="41"/>
    </location>
</feature>
<dbReference type="InterPro" id="IPR005024">
    <property type="entry name" value="Snf7_fam"/>
</dbReference>
<dbReference type="EMBL" id="CAEQ01001851">
    <property type="protein sequence ID" value="CCD15269.1"/>
    <property type="molecule type" value="Genomic_DNA"/>
</dbReference>
<dbReference type="VEuPathDB" id="TriTrypDB:TcIL3000_0_58040"/>
<evidence type="ECO:0000313" key="3">
    <source>
        <dbReference type="EMBL" id="CCD15269.1"/>
    </source>
</evidence>
<dbReference type="PANTHER" id="PTHR10476">
    <property type="entry name" value="CHARGED MULTIVESICULAR BODY PROTEIN"/>
    <property type="match status" value="1"/>
</dbReference>
<keyword evidence="4" id="KW-1185">Reference proteome</keyword>
<dbReference type="EMBL" id="HE575324">
    <property type="protein sequence ID" value="CCC94890.1"/>
    <property type="molecule type" value="Genomic_DNA"/>
</dbReference>
<dbReference type="Gene3D" id="6.10.140.1230">
    <property type="match status" value="1"/>
</dbReference>
<dbReference type="OMA" id="DMIFQLR"/>
<protein>
    <submittedName>
        <fullName evidence="2">Uncharacterized protein TCIL3000_11_2840</fullName>
    </submittedName>
</protein>
<name>F9WDB6_TRYCI</name>
<sequence>MEDMNSNAMLDVVHGMEVAAKQLGQSSTETQREAEREKRKIQKALERSNTEAARTYAENTIRKRAASVSLLRLATRLETAAGQLHAAVRRRTVTDPLRRSACGMGKVLRVLDPVRVTSALSEFEAHINGTGLGTVAAVADFGAVEATNVSTIEVESLLEQVAAESEFGADDQMEAVTMFLKKRVGVGLDAGACVKEQEQLPWKHLGVGAL</sequence>